<comment type="cofactor">
    <cofactor evidence="1">
        <name>FAD</name>
        <dbReference type="ChEBI" id="CHEBI:57692"/>
    </cofactor>
</comment>
<dbReference type="Pfam" id="PF02913">
    <property type="entry name" value="FAD-oxidase_C"/>
    <property type="match status" value="1"/>
</dbReference>
<proteinExistence type="predicted"/>
<dbReference type="InterPro" id="IPR006094">
    <property type="entry name" value="Oxid_FAD_bind_N"/>
</dbReference>
<dbReference type="EMBL" id="RCWJ01000003">
    <property type="protein sequence ID" value="RLQ82574.1"/>
    <property type="molecule type" value="Genomic_DNA"/>
</dbReference>
<dbReference type="Proteomes" id="UP000282460">
    <property type="component" value="Unassembled WGS sequence"/>
</dbReference>
<evidence type="ECO:0000256" key="4">
    <source>
        <dbReference type="ARBA" id="ARBA00023002"/>
    </source>
</evidence>
<dbReference type="SUPFAM" id="SSF55103">
    <property type="entry name" value="FAD-linked oxidases, C-terminal domain"/>
    <property type="match status" value="1"/>
</dbReference>
<dbReference type="Gene3D" id="1.10.45.10">
    <property type="entry name" value="Vanillyl-alcohol Oxidase, Chain A, domain 4"/>
    <property type="match status" value="1"/>
</dbReference>
<sequence>MRTAMREHDLRRGSFLDRSPASSTGDTPKLIGRTMSDITTFFRQAADIVGADNVVTPETEAGYADPYPLHTGRPSAGGVRPASVEEVQAIVRLANETGTALWTVSRGKNLGYGGAAPRTGDQIVLDLSRMDAIQKVDPELAYAVIEPGVTFFNLFDHIQENKLSLFVSVPALGWGSVLGNALDRGYGMSPYGDHVQQLCGLEVVLPDGSLLRTGMWALEDSPLANVFKGGFGPNIDQLFTQSGLGIVVRAGIWLMPWPEVFVSGDIKVDRIEDLPLLINRIADLRRREVFQNNCLVGNVVRAGTMNGPRSRWYTGDGSIPDDVVEEMKEKMGIGHWNARFALYGEPGMIRERIKIIEETFDLPGFTLNTRVYEGKDGAKVTYDDIAPADQTTMAGVPTLKPLDTIGWYAEDGGHIDIAPLVPARGEEVLDFYGEVKALYTKYGFDLYIGYHVYARHLVHVTMIFFENGNEEQLARARALYEDVRQAAARRGYTPYRGHIDNMDDIAAEFSFNDNAVLRFQEKLKDALDPNGILSPGKQGVWPARLRNS</sequence>
<name>A0A3L7IWG4_9MICO</name>
<dbReference type="GO" id="GO:0004458">
    <property type="term" value="F:D-lactate dehydrogenase (cytochrome) activity"/>
    <property type="evidence" value="ECO:0007669"/>
    <property type="project" value="TreeGrafter"/>
</dbReference>
<evidence type="ECO:0000256" key="1">
    <source>
        <dbReference type="ARBA" id="ARBA00001974"/>
    </source>
</evidence>
<dbReference type="Gene3D" id="3.30.465.10">
    <property type="match status" value="1"/>
</dbReference>
<feature type="domain" description="FAD-binding PCMH-type" evidence="6">
    <location>
        <begin position="71"/>
        <end position="257"/>
    </location>
</feature>
<dbReference type="Gene3D" id="3.30.43.10">
    <property type="entry name" value="Uridine Diphospho-n-acetylenolpyruvylglucosamine Reductase, domain 2"/>
    <property type="match status" value="1"/>
</dbReference>
<dbReference type="PANTHER" id="PTHR11748:SF114">
    <property type="entry name" value="ARYL-ALCOHOL OXIDASE VANILLYL-ALCOHOL OXIDASE (AFU_ORTHOLOGUE AFUA_3G09500)-RELATED"/>
    <property type="match status" value="1"/>
</dbReference>
<dbReference type="InterPro" id="IPR016164">
    <property type="entry name" value="FAD-linked_Oxase-like_C"/>
</dbReference>
<gene>
    <name evidence="7" type="ORF">D9V28_11430</name>
</gene>
<protein>
    <submittedName>
        <fullName evidence="7">FAD-binding oxidoreductase</fullName>
    </submittedName>
</protein>
<evidence type="ECO:0000313" key="8">
    <source>
        <dbReference type="Proteomes" id="UP000282460"/>
    </source>
</evidence>
<dbReference type="Gene3D" id="3.40.462.10">
    <property type="entry name" value="FAD-linked oxidases, C-terminal domain"/>
    <property type="match status" value="1"/>
</dbReference>
<dbReference type="InterPro" id="IPR016171">
    <property type="entry name" value="Vanillyl_alc_oxidase_C-sub2"/>
</dbReference>
<dbReference type="InterPro" id="IPR016167">
    <property type="entry name" value="FAD-bd_PCMH_sub1"/>
</dbReference>
<feature type="compositionally biased region" description="Basic and acidic residues" evidence="5">
    <location>
        <begin position="1"/>
        <end position="15"/>
    </location>
</feature>
<accession>A0A3L7IWG4</accession>
<comment type="caution">
    <text evidence="7">The sequence shown here is derived from an EMBL/GenBank/DDBJ whole genome shotgun (WGS) entry which is preliminary data.</text>
</comment>
<dbReference type="SUPFAM" id="SSF56176">
    <property type="entry name" value="FAD-binding/transporter-associated domain-like"/>
    <property type="match status" value="1"/>
</dbReference>
<dbReference type="Pfam" id="PF01565">
    <property type="entry name" value="FAD_binding_4"/>
    <property type="match status" value="1"/>
</dbReference>
<dbReference type="InterPro" id="IPR004113">
    <property type="entry name" value="FAD-bd_oxidored_4_C"/>
</dbReference>
<organism evidence="7 8">
    <name type="scientific">Mycetocola zhadangensis</name>
    <dbReference type="NCBI Taxonomy" id="1164595"/>
    <lineage>
        <taxon>Bacteria</taxon>
        <taxon>Bacillati</taxon>
        <taxon>Actinomycetota</taxon>
        <taxon>Actinomycetes</taxon>
        <taxon>Micrococcales</taxon>
        <taxon>Microbacteriaceae</taxon>
        <taxon>Mycetocola</taxon>
    </lineage>
</organism>
<evidence type="ECO:0000256" key="5">
    <source>
        <dbReference type="SAM" id="MobiDB-lite"/>
    </source>
</evidence>
<dbReference type="OrthoDB" id="9811557at2"/>
<reference evidence="7 8" key="1">
    <citation type="submission" date="2018-10" db="EMBL/GenBank/DDBJ databases">
        <authorList>
            <person name="Li J."/>
        </authorList>
    </citation>
    <scope>NUCLEOTIDE SEQUENCE [LARGE SCALE GENOMIC DNA]</scope>
    <source>
        <strain evidence="7 8">ZD1-4</strain>
    </source>
</reference>
<dbReference type="AlphaFoldDB" id="A0A3L7IWG4"/>
<dbReference type="InterPro" id="IPR036318">
    <property type="entry name" value="FAD-bd_PCMH-like_sf"/>
</dbReference>
<dbReference type="GO" id="GO:0008720">
    <property type="term" value="F:D-lactate dehydrogenase (NAD+) activity"/>
    <property type="evidence" value="ECO:0007669"/>
    <property type="project" value="TreeGrafter"/>
</dbReference>
<dbReference type="GO" id="GO:1903457">
    <property type="term" value="P:lactate catabolic process"/>
    <property type="evidence" value="ECO:0007669"/>
    <property type="project" value="TreeGrafter"/>
</dbReference>
<evidence type="ECO:0000259" key="6">
    <source>
        <dbReference type="PROSITE" id="PS51387"/>
    </source>
</evidence>
<dbReference type="GO" id="GO:0071949">
    <property type="term" value="F:FAD binding"/>
    <property type="evidence" value="ECO:0007669"/>
    <property type="project" value="InterPro"/>
</dbReference>
<evidence type="ECO:0000256" key="2">
    <source>
        <dbReference type="ARBA" id="ARBA00022630"/>
    </source>
</evidence>
<dbReference type="InterPro" id="IPR016170">
    <property type="entry name" value="Cytok_DH_C_sf"/>
</dbReference>
<dbReference type="InterPro" id="IPR016169">
    <property type="entry name" value="FAD-bd_PCMH_sub2"/>
</dbReference>
<keyword evidence="3" id="KW-0274">FAD</keyword>
<dbReference type="PROSITE" id="PS51387">
    <property type="entry name" value="FAD_PCMH"/>
    <property type="match status" value="1"/>
</dbReference>
<keyword evidence="4" id="KW-0560">Oxidoreductase</keyword>
<keyword evidence="2" id="KW-0285">Flavoprotein</keyword>
<feature type="region of interest" description="Disordered" evidence="5">
    <location>
        <begin position="1"/>
        <end position="31"/>
    </location>
</feature>
<evidence type="ECO:0000256" key="3">
    <source>
        <dbReference type="ARBA" id="ARBA00022827"/>
    </source>
</evidence>
<dbReference type="InterPro" id="IPR016166">
    <property type="entry name" value="FAD-bd_PCMH"/>
</dbReference>
<evidence type="ECO:0000313" key="7">
    <source>
        <dbReference type="EMBL" id="RLQ82574.1"/>
    </source>
</evidence>
<keyword evidence="8" id="KW-1185">Reference proteome</keyword>
<dbReference type="PANTHER" id="PTHR11748">
    <property type="entry name" value="D-LACTATE DEHYDROGENASE"/>
    <property type="match status" value="1"/>
</dbReference>